<organism evidence="2 3">
    <name type="scientific">Acropora cervicornis</name>
    <name type="common">Staghorn coral</name>
    <dbReference type="NCBI Taxonomy" id="6130"/>
    <lineage>
        <taxon>Eukaryota</taxon>
        <taxon>Metazoa</taxon>
        <taxon>Cnidaria</taxon>
        <taxon>Anthozoa</taxon>
        <taxon>Hexacorallia</taxon>
        <taxon>Scleractinia</taxon>
        <taxon>Astrocoeniina</taxon>
        <taxon>Acroporidae</taxon>
        <taxon>Acropora</taxon>
    </lineage>
</organism>
<evidence type="ECO:0000313" key="3">
    <source>
        <dbReference type="Proteomes" id="UP001249851"/>
    </source>
</evidence>
<protein>
    <submittedName>
        <fullName evidence="2">Uncharacterized protein</fullName>
    </submittedName>
</protein>
<dbReference type="AlphaFoldDB" id="A0AAD9QLR6"/>
<dbReference type="EMBL" id="JARQWQ010000026">
    <property type="protein sequence ID" value="KAK2563290.1"/>
    <property type="molecule type" value="Genomic_DNA"/>
</dbReference>
<comment type="caution">
    <text evidence="2">The sequence shown here is derived from an EMBL/GenBank/DDBJ whole genome shotgun (WGS) entry which is preliminary data.</text>
</comment>
<sequence>MVRITPTVGIIYAPEMESRKLAALTNDQMLQGNGISEFAEDFVQRISSREINKKVMRRDINKAEMPEASHVTPEKQHRGKAF</sequence>
<keyword evidence="3" id="KW-1185">Reference proteome</keyword>
<proteinExistence type="predicted"/>
<name>A0AAD9QLR6_ACRCE</name>
<dbReference type="Proteomes" id="UP001249851">
    <property type="component" value="Unassembled WGS sequence"/>
</dbReference>
<reference evidence="2" key="1">
    <citation type="journal article" date="2023" name="G3 (Bethesda)">
        <title>Whole genome assembly and annotation of the endangered Caribbean coral Acropora cervicornis.</title>
        <authorList>
            <person name="Selwyn J.D."/>
            <person name="Vollmer S.V."/>
        </authorList>
    </citation>
    <scope>NUCLEOTIDE SEQUENCE</scope>
    <source>
        <strain evidence="2">K2</strain>
    </source>
</reference>
<reference evidence="2" key="2">
    <citation type="journal article" date="2023" name="Science">
        <title>Genomic signatures of disease resistance in endangered staghorn corals.</title>
        <authorList>
            <person name="Vollmer S.V."/>
            <person name="Selwyn J.D."/>
            <person name="Despard B.A."/>
            <person name="Roesel C.L."/>
        </authorList>
    </citation>
    <scope>NUCLEOTIDE SEQUENCE</scope>
    <source>
        <strain evidence="2">K2</strain>
    </source>
</reference>
<gene>
    <name evidence="2" type="ORF">P5673_013653</name>
</gene>
<evidence type="ECO:0000256" key="1">
    <source>
        <dbReference type="SAM" id="MobiDB-lite"/>
    </source>
</evidence>
<feature type="region of interest" description="Disordered" evidence="1">
    <location>
        <begin position="60"/>
        <end position="82"/>
    </location>
</feature>
<accession>A0AAD9QLR6</accession>
<feature type="compositionally biased region" description="Basic and acidic residues" evidence="1">
    <location>
        <begin position="60"/>
        <end position="76"/>
    </location>
</feature>
<evidence type="ECO:0000313" key="2">
    <source>
        <dbReference type="EMBL" id="KAK2563290.1"/>
    </source>
</evidence>